<dbReference type="PANTHER" id="PTHR42685:SF21">
    <property type="entry name" value="DEHYDROGENASE (FLAVOPROTEIN)-LIKE PROTEIN"/>
    <property type="match status" value="1"/>
</dbReference>
<name>A0A557SZL4_9ARCH</name>
<evidence type="ECO:0000313" key="2">
    <source>
        <dbReference type="Proteomes" id="UP000315289"/>
    </source>
</evidence>
<accession>A0A557SZL4</accession>
<dbReference type="RefSeq" id="WP_144728603.1">
    <property type="nucleotide sequence ID" value="NZ_ML675578.1"/>
</dbReference>
<sequence>MKIAVIGAGVAGSYLGGMLYKRGHEITIFESNKKEMHWPVCAWGASRHMLEYFSNKAGLNFNNYIFHVGRRLRMGLPNQKEEFLDLDGLVTYNKKQWESDLLAGITVEYGINCDKKTFPRDKYDYILDCTGFHRRFLPKPEEDFVIPAYEYLVENIQDINEFHVIGYKGARGYFWYFPLSKGTGFMGAGDIDRKYYGVKEFLETHPDARIIKKIGRPIRLSPPKLMEPFHDDNIIGVGESIGTVFPMLGEGIIPSLLSCEIFLQVLDENKNKKVKFDHKQYREKILKKFNYYYDVYRIIRLKMDGKLSTVKHFNLLLSMYKNMKKDEKRFGFEIDFEKMRRLVNAL</sequence>
<organism evidence="1 2">
    <name type="scientific">Candidatus Nitrosocosmicus arcticus</name>
    <dbReference type="NCBI Taxonomy" id="2035267"/>
    <lineage>
        <taxon>Archaea</taxon>
        <taxon>Nitrososphaerota</taxon>
        <taxon>Nitrososphaeria</taxon>
        <taxon>Nitrososphaerales</taxon>
        <taxon>Nitrososphaeraceae</taxon>
        <taxon>Candidatus Nitrosocosmicus</taxon>
    </lineage>
</organism>
<dbReference type="EMBL" id="VOAH01000001">
    <property type="protein sequence ID" value="TVP42044.1"/>
    <property type="molecule type" value="Genomic_DNA"/>
</dbReference>
<gene>
    <name evidence="1" type="ORF">NARC_10451</name>
</gene>
<comment type="caution">
    <text evidence="1">The sequence shown here is derived from an EMBL/GenBank/DDBJ whole genome shotgun (WGS) entry which is preliminary data.</text>
</comment>
<keyword evidence="2" id="KW-1185">Reference proteome</keyword>
<dbReference type="Gene3D" id="3.50.50.60">
    <property type="entry name" value="FAD/NAD(P)-binding domain"/>
    <property type="match status" value="1"/>
</dbReference>
<dbReference type="PANTHER" id="PTHR42685">
    <property type="entry name" value="GERANYLGERANYL DIPHOSPHATE REDUCTASE"/>
    <property type="match status" value="1"/>
</dbReference>
<dbReference type="InterPro" id="IPR050407">
    <property type="entry name" value="Geranylgeranyl_reductase"/>
</dbReference>
<dbReference type="OrthoDB" id="6062at2157"/>
<proteinExistence type="predicted"/>
<reference evidence="1 2" key="1">
    <citation type="journal article" date="2019" name="Front. Microbiol.">
        <title>Ammonia Oxidation by the Arctic Terrestrial Thaumarchaeote Candidatus Nitrosocosmicus arcticus Is Stimulated by Increasing Temperatures.</title>
        <authorList>
            <person name="Alves R.J.E."/>
            <person name="Kerou M."/>
            <person name="Zappe A."/>
            <person name="Bittner R."/>
            <person name="Abby S.S."/>
            <person name="Schmidt H.A."/>
            <person name="Pfeifer K."/>
            <person name="Schleper C."/>
        </authorList>
    </citation>
    <scope>NUCLEOTIDE SEQUENCE [LARGE SCALE GENOMIC DNA]</scope>
    <source>
        <strain evidence="1 2">Kfb</strain>
    </source>
</reference>
<dbReference type="Proteomes" id="UP000315289">
    <property type="component" value="Unassembled WGS sequence"/>
</dbReference>
<dbReference type="InterPro" id="IPR036188">
    <property type="entry name" value="FAD/NAD-bd_sf"/>
</dbReference>
<evidence type="ECO:0000313" key="1">
    <source>
        <dbReference type="EMBL" id="TVP42044.1"/>
    </source>
</evidence>
<protein>
    <submittedName>
        <fullName evidence="1">Geranylgeranyl reductase family protein</fullName>
    </submittedName>
</protein>
<dbReference type="SUPFAM" id="SSF51905">
    <property type="entry name" value="FAD/NAD(P)-binding domain"/>
    <property type="match status" value="1"/>
</dbReference>
<dbReference type="AlphaFoldDB" id="A0A557SZL4"/>